<reference evidence="1" key="1">
    <citation type="submission" date="2021-03" db="EMBL/GenBank/DDBJ databases">
        <authorList>
            <person name="Jaffe A."/>
        </authorList>
    </citation>
    <scope>NUCLEOTIDE SEQUENCE</scope>
    <source>
        <strain evidence="1">RIFCSPLOWO2_01_FULL_AR10_48_17</strain>
    </source>
</reference>
<dbReference type="EMBL" id="JAGVWC010000008">
    <property type="protein sequence ID" value="MBS3061315.1"/>
    <property type="molecule type" value="Genomic_DNA"/>
</dbReference>
<reference evidence="1" key="2">
    <citation type="submission" date="2021-05" db="EMBL/GenBank/DDBJ databases">
        <title>Protein family content uncovers lineage relationships and bacterial pathway maintenance mechanisms in DPANN archaea.</title>
        <authorList>
            <person name="Castelle C.J."/>
            <person name="Meheust R."/>
            <person name="Jaffe A.L."/>
            <person name="Seitz K."/>
            <person name="Gong X."/>
            <person name="Baker B.J."/>
            <person name="Banfield J.F."/>
        </authorList>
    </citation>
    <scope>NUCLEOTIDE SEQUENCE</scope>
    <source>
        <strain evidence="1">RIFCSPLOWO2_01_FULL_AR10_48_17</strain>
    </source>
</reference>
<dbReference type="InterPro" id="IPR003795">
    <property type="entry name" value="DUF192"/>
</dbReference>
<organism evidence="1 2">
    <name type="scientific">Candidatus Iainarchaeum sp</name>
    <dbReference type="NCBI Taxonomy" id="3101447"/>
    <lineage>
        <taxon>Archaea</taxon>
        <taxon>Candidatus Iainarchaeota</taxon>
        <taxon>Candidatus Iainarchaeia</taxon>
        <taxon>Candidatus Iainarchaeales</taxon>
        <taxon>Candidatus Iainarchaeaceae</taxon>
        <taxon>Candidatus Iainarchaeum</taxon>
    </lineage>
</organism>
<dbReference type="PANTHER" id="PTHR37953:SF1">
    <property type="entry name" value="UPF0127 PROTEIN MJ1496"/>
    <property type="match status" value="1"/>
</dbReference>
<dbReference type="InterPro" id="IPR038695">
    <property type="entry name" value="Saro_0823-like_sf"/>
</dbReference>
<evidence type="ECO:0000313" key="2">
    <source>
        <dbReference type="Proteomes" id="UP000675968"/>
    </source>
</evidence>
<sequence length="171" mass="18721">MQRPAMAVLVLVLGIVVASLFLYFDVSITSFGVTSVSNTPAPKGLPVCFESKGCFDAEVAASPLARERGLMDRTSLAPNHSMLFVFPVPDQARLFWMKNMRFPLDIVWINSEKKIVGISKNVPPCEEIHCPSFASPAPASFVLEINAFAADERGLKIGDRVSFPDINVFSE</sequence>
<proteinExistence type="predicted"/>
<comment type="caution">
    <text evidence="1">The sequence shown here is derived from an EMBL/GenBank/DDBJ whole genome shotgun (WGS) entry which is preliminary data.</text>
</comment>
<dbReference type="Gene3D" id="2.60.120.1140">
    <property type="entry name" value="Protein of unknown function DUF192"/>
    <property type="match status" value="1"/>
</dbReference>
<dbReference type="Pfam" id="PF02643">
    <property type="entry name" value="DUF192"/>
    <property type="match status" value="1"/>
</dbReference>
<accession>A0A8T4LDB7</accession>
<dbReference type="PANTHER" id="PTHR37953">
    <property type="entry name" value="UPF0127 PROTEIN MJ1496"/>
    <property type="match status" value="1"/>
</dbReference>
<dbReference type="Proteomes" id="UP000675968">
    <property type="component" value="Unassembled WGS sequence"/>
</dbReference>
<dbReference type="AlphaFoldDB" id="A0A8T4LDB7"/>
<protein>
    <submittedName>
        <fullName evidence="1">DUF192 domain-containing protein</fullName>
    </submittedName>
</protein>
<name>A0A8T4LDB7_9ARCH</name>
<evidence type="ECO:0000313" key="1">
    <source>
        <dbReference type="EMBL" id="MBS3061315.1"/>
    </source>
</evidence>
<gene>
    <name evidence="1" type="ORF">J4215_01915</name>
</gene>